<evidence type="ECO:0000313" key="1">
    <source>
        <dbReference type="EMBL" id="RHY31451.1"/>
    </source>
</evidence>
<dbReference type="EMBL" id="QUSY01000213">
    <property type="protein sequence ID" value="RHY31451.1"/>
    <property type="molecule type" value="Genomic_DNA"/>
</dbReference>
<protein>
    <submittedName>
        <fullName evidence="1">Uncharacterized protein</fullName>
    </submittedName>
</protein>
<organism evidence="1 2">
    <name type="scientific">Aphanomyces invadans</name>
    <dbReference type="NCBI Taxonomy" id="157072"/>
    <lineage>
        <taxon>Eukaryota</taxon>
        <taxon>Sar</taxon>
        <taxon>Stramenopiles</taxon>
        <taxon>Oomycota</taxon>
        <taxon>Saprolegniomycetes</taxon>
        <taxon>Saprolegniales</taxon>
        <taxon>Verrucalvaceae</taxon>
        <taxon>Aphanomyces</taxon>
    </lineage>
</organism>
<sequence length="288" mass="32750">MMEGTTMLKAWDEGTMATLVAAVMMERTIVATKHQRKVLLDEFAWKYRDAHLFETTVDLNDDLGSSAGLYLSRILSWLRLNCTDGDGLAQHIRAIAVFLRGHFLQDEYVNMIRMGSQVNEIWMLALCMINHPNRPTQILRELVATTSPHYDARVVEYMWDLAPTAMTLLAHESCKDAYNALAVTCQHSVAFVRDTVSETARITLTQDTDALEFDTTMDMLLGDTTHRHAIWKHLYDEKWPLKPVVVVEGGNDQTLDAIEAQVEAVISPVRLNVRCLHTSRWRVMPSTM</sequence>
<name>A0A3R7D2L2_9STRA</name>
<dbReference type="AlphaFoldDB" id="A0A3R7D2L2"/>
<proteinExistence type="predicted"/>
<dbReference type="VEuPathDB" id="FungiDB:H310_01472"/>
<accession>A0A3R7D2L2</accession>
<comment type="caution">
    <text evidence="1">The sequence shown here is derived from an EMBL/GenBank/DDBJ whole genome shotgun (WGS) entry which is preliminary data.</text>
</comment>
<evidence type="ECO:0000313" key="2">
    <source>
        <dbReference type="Proteomes" id="UP000285060"/>
    </source>
</evidence>
<keyword evidence="2" id="KW-1185">Reference proteome</keyword>
<gene>
    <name evidence="1" type="ORF">DYB32_003489</name>
</gene>
<dbReference type="Proteomes" id="UP000285060">
    <property type="component" value="Unassembled WGS sequence"/>
</dbReference>
<reference evidence="1 2" key="1">
    <citation type="submission" date="2018-08" db="EMBL/GenBank/DDBJ databases">
        <title>Aphanomyces genome sequencing and annotation.</title>
        <authorList>
            <person name="Minardi D."/>
            <person name="Oidtmann B."/>
            <person name="Van Der Giezen M."/>
            <person name="Studholme D.J."/>
        </authorList>
    </citation>
    <scope>NUCLEOTIDE SEQUENCE [LARGE SCALE GENOMIC DNA]</scope>
    <source>
        <strain evidence="1 2">NJM0002</strain>
    </source>
</reference>